<dbReference type="RefSeq" id="WP_134159775.1">
    <property type="nucleotide sequence ID" value="NZ_BSUS01000001.1"/>
</dbReference>
<keyword evidence="2" id="KW-1185">Reference proteome</keyword>
<evidence type="ECO:0000313" key="2">
    <source>
        <dbReference type="Proteomes" id="UP000294581"/>
    </source>
</evidence>
<dbReference type="Proteomes" id="UP000294581">
    <property type="component" value="Unassembled WGS sequence"/>
</dbReference>
<organism evidence="1 2">
    <name type="scientific">Alicyclobacillus sacchari</name>
    <dbReference type="NCBI Taxonomy" id="392010"/>
    <lineage>
        <taxon>Bacteria</taxon>
        <taxon>Bacillati</taxon>
        <taxon>Bacillota</taxon>
        <taxon>Bacilli</taxon>
        <taxon>Bacillales</taxon>
        <taxon>Alicyclobacillaceae</taxon>
        <taxon>Alicyclobacillus</taxon>
    </lineage>
</organism>
<protein>
    <submittedName>
        <fullName evidence="1">Uncharacterized protein</fullName>
    </submittedName>
</protein>
<proteinExistence type="predicted"/>
<reference evidence="1 2" key="1">
    <citation type="submission" date="2019-03" db="EMBL/GenBank/DDBJ databases">
        <title>Genomic Encyclopedia of Type Strains, Phase IV (KMG-IV): sequencing the most valuable type-strain genomes for metagenomic binning, comparative biology and taxonomic classification.</title>
        <authorList>
            <person name="Goeker M."/>
        </authorList>
    </citation>
    <scope>NUCLEOTIDE SEQUENCE [LARGE SCALE GENOMIC DNA]</scope>
    <source>
        <strain evidence="1 2">DSM 17974</strain>
    </source>
</reference>
<sequence>MLHSNQSEDAIPERIRALGQMAITLLSERRLQEALAVMTTRGHLLAGWSPVDAQNNNDGNAQEIFEQTHRIFTLAMVYHQEISDGLLALFEVSPAMKAYAKAQFMSEACSKV</sequence>
<name>A0A4R8LL21_9BACL</name>
<dbReference type="AlphaFoldDB" id="A0A4R8LL21"/>
<accession>A0A4R8LL21</accession>
<comment type="caution">
    <text evidence="1">The sequence shown here is derived from an EMBL/GenBank/DDBJ whole genome shotgun (WGS) entry which is preliminary data.</text>
</comment>
<dbReference type="EMBL" id="SORF01000008">
    <property type="protein sequence ID" value="TDY45232.1"/>
    <property type="molecule type" value="Genomic_DNA"/>
</dbReference>
<evidence type="ECO:0000313" key="1">
    <source>
        <dbReference type="EMBL" id="TDY45232.1"/>
    </source>
</evidence>
<dbReference type="OrthoDB" id="9923361at2"/>
<gene>
    <name evidence="1" type="ORF">C7445_10844</name>
</gene>